<evidence type="ECO:0000313" key="3">
    <source>
        <dbReference type="EMBL" id="TWH78597.1"/>
    </source>
</evidence>
<organism evidence="3 4">
    <name type="scientific">Cytobacillus oceanisediminis</name>
    <dbReference type="NCBI Taxonomy" id="665099"/>
    <lineage>
        <taxon>Bacteria</taxon>
        <taxon>Bacillati</taxon>
        <taxon>Bacillota</taxon>
        <taxon>Bacilli</taxon>
        <taxon>Bacillales</taxon>
        <taxon>Bacillaceae</taxon>
        <taxon>Cytobacillus</taxon>
    </lineage>
</organism>
<proteinExistence type="predicted"/>
<dbReference type="OrthoDB" id="9792998at2"/>
<dbReference type="InterPro" id="IPR043738">
    <property type="entry name" value="DUF5683"/>
</dbReference>
<keyword evidence="1" id="KW-1133">Transmembrane helix</keyword>
<keyword evidence="1" id="KW-0472">Membrane</keyword>
<keyword evidence="1" id="KW-0812">Transmembrane</keyword>
<evidence type="ECO:0000259" key="2">
    <source>
        <dbReference type="Pfam" id="PF18935"/>
    </source>
</evidence>
<dbReference type="Proteomes" id="UP000318667">
    <property type="component" value="Unassembled WGS sequence"/>
</dbReference>
<dbReference type="AlphaFoldDB" id="A0A562J633"/>
<sequence>MRKMMAAVFLSLIFPGLGQFYNKEYKKAIAFIIVDIVFVYVYLKGLMFPLILFHIVAAADAFAAAKDKNSEQEDFLTFQKAVPILGTSVIFITLMIAAPYYFFLKPAEPVASVPQKTRAEMKAAEDKVILHLADKYRHDFYVQSSRYNGEASRYDITVYPKNQQELAFIASYSEKGQSFKDRYMNIRWEKEFDQETSSLLGKGAALSSSIDADEGTQKNLDQLAIPSYEELRLMYAQGYTHEMNIKVKNPESLYPFIIYIKDKKINNPMLKLQLSDRILELNARDIEELQNPSDLKKYIK</sequence>
<evidence type="ECO:0000256" key="1">
    <source>
        <dbReference type="SAM" id="Phobius"/>
    </source>
</evidence>
<keyword evidence="4" id="KW-1185">Reference proteome</keyword>
<dbReference type="Pfam" id="PF18935">
    <property type="entry name" value="DUF5683"/>
    <property type="match status" value="1"/>
</dbReference>
<comment type="caution">
    <text evidence="3">The sequence shown here is derived from an EMBL/GenBank/DDBJ whole genome shotgun (WGS) entry which is preliminary data.</text>
</comment>
<feature type="domain" description="DUF5683" evidence="2">
    <location>
        <begin position="4"/>
        <end position="42"/>
    </location>
</feature>
<dbReference type="EMBL" id="VLKI01000028">
    <property type="protein sequence ID" value="TWH78597.1"/>
    <property type="molecule type" value="Genomic_DNA"/>
</dbReference>
<feature type="transmembrane region" description="Helical" evidence="1">
    <location>
        <begin position="82"/>
        <end position="103"/>
    </location>
</feature>
<accession>A0A562J633</accession>
<gene>
    <name evidence="3" type="ORF">IQ19_05231</name>
</gene>
<reference evidence="3 4" key="1">
    <citation type="journal article" date="2015" name="Stand. Genomic Sci.">
        <title>Genomic Encyclopedia of Bacterial and Archaeal Type Strains, Phase III: the genomes of soil and plant-associated and newly described type strains.</title>
        <authorList>
            <person name="Whitman W.B."/>
            <person name="Woyke T."/>
            <person name="Klenk H.P."/>
            <person name="Zhou Y."/>
            <person name="Lilburn T.G."/>
            <person name="Beck B.J."/>
            <person name="De Vos P."/>
            <person name="Vandamme P."/>
            <person name="Eisen J.A."/>
            <person name="Garrity G."/>
            <person name="Hugenholtz P."/>
            <person name="Kyrpides N.C."/>
        </authorList>
    </citation>
    <scope>NUCLEOTIDE SEQUENCE [LARGE SCALE GENOMIC DNA]</scope>
    <source>
        <strain evidence="3 4">CGMCC 1.10115</strain>
    </source>
</reference>
<name>A0A562J633_9BACI</name>
<feature type="transmembrane region" description="Helical" evidence="1">
    <location>
        <begin position="28"/>
        <end position="61"/>
    </location>
</feature>
<protein>
    <recommendedName>
        <fullName evidence="2">DUF5683 domain-containing protein</fullName>
    </recommendedName>
</protein>
<evidence type="ECO:0000313" key="4">
    <source>
        <dbReference type="Proteomes" id="UP000318667"/>
    </source>
</evidence>